<sequence>MRGNVPAQRDHILVQINELLSNHGFETSNIYDRSCFDMVARKEFLLLLMKVLINVDGFTGEQAEEIKKLSSIFMASPLIVGLKSKNELLEEDVVYERHGIPVIALETLRSMVIEDIYPEIFADRGGYFVRMDGNVIKEAREHKDLSLKDLADLAHVSRETIYKYEHGMVRAFPETAMILESILNMRITLSVDLFKVPEPEATHSKKAETESEPRKLVDLGFGVIPTSRTPFDALAKPEEEILRDIRKNQAPLITNLEKNRNQNVLKKMAVNVKDLSGVTGTDAVFIMEGKKKLTCIEGIPVVHSWEMEEMETSKEFLRVVRERKECS</sequence>
<dbReference type="GO" id="GO:0003700">
    <property type="term" value="F:DNA-binding transcription factor activity"/>
    <property type="evidence" value="ECO:0007669"/>
    <property type="project" value="UniProtKB-UniRule"/>
</dbReference>
<evidence type="ECO:0000259" key="5">
    <source>
        <dbReference type="PROSITE" id="PS50943"/>
    </source>
</evidence>
<dbReference type="AlphaFoldDB" id="A0A1D3L4A6"/>
<dbReference type="PROSITE" id="PS50943">
    <property type="entry name" value="HTH_CROC1"/>
    <property type="match status" value="1"/>
</dbReference>
<dbReference type="EMBL" id="LT607756">
    <property type="protein sequence ID" value="SCG86437.1"/>
    <property type="molecule type" value="Genomic_DNA"/>
</dbReference>
<keyword evidence="7" id="KW-1185">Reference proteome</keyword>
<dbReference type="RefSeq" id="WP_071907501.1">
    <property type="nucleotide sequence ID" value="NZ_LT607756.1"/>
</dbReference>
<dbReference type="HAMAP" id="MF_00584">
    <property type="entry name" value="HTH_type_cro_C1"/>
    <property type="match status" value="1"/>
</dbReference>
<dbReference type="STRING" id="118062.MCBB_1888"/>
<keyword evidence="1 4" id="KW-0805">Transcription regulation</keyword>
<dbReference type="InterPro" id="IPR001387">
    <property type="entry name" value="Cro/C1-type_HTH"/>
</dbReference>
<evidence type="ECO:0000256" key="2">
    <source>
        <dbReference type="ARBA" id="ARBA00023125"/>
    </source>
</evidence>
<dbReference type="Proteomes" id="UP000094707">
    <property type="component" value="Chromosome I"/>
</dbReference>
<feature type="domain" description="HTH cro/C1-type" evidence="5">
    <location>
        <begin position="136"/>
        <end position="194"/>
    </location>
</feature>
<keyword evidence="3 4" id="KW-0804">Transcription</keyword>
<organism evidence="6 7">
    <name type="scientific">Methanobacterium congolense</name>
    <dbReference type="NCBI Taxonomy" id="118062"/>
    <lineage>
        <taxon>Archaea</taxon>
        <taxon>Methanobacteriati</taxon>
        <taxon>Methanobacteriota</taxon>
        <taxon>Methanomada group</taxon>
        <taxon>Methanobacteria</taxon>
        <taxon>Methanobacteriales</taxon>
        <taxon>Methanobacteriaceae</taxon>
        <taxon>Methanobacterium</taxon>
    </lineage>
</organism>
<evidence type="ECO:0000256" key="1">
    <source>
        <dbReference type="ARBA" id="ARBA00023015"/>
    </source>
</evidence>
<dbReference type="Pfam" id="PF26553">
    <property type="entry name" value="PDDEXK_19"/>
    <property type="match status" value="1"/>
</dbReference>
<evidence type="ECO:0000256" key="3">
    <source>
        <dbReference type="ARBA" id="ARBA00023163"/>
    </source>
</evidence>
<evidence type="ECO:0000313" key="6">
    <source>
        <dbReference type="EMBL" id="SCG86437.1"/>
    </source>
</evidence>
<dbReference type="OrthoDB" id="31424at2157"/>
<gene>
    <name evidence="6" type="ORF">MCBB_1888</name>
</gene>
<dbReference type="InterPro" id="IPR020886">
    <property type="entry name" value="MTH_967-like"/>
</dbReference>
<reference evidence="6 7" key="1">
    <citation type="submission" date="2016-08" db="EMBL/GenBank/DDBJ databases">
        <authorList>
            <person name="Seilhamer J.J."/>
        </authorList>
    </citation>
    <scope>NUCLEOTIDE SEQUENCE [LARGE SCALE GENOMIC DNA]</scope>
    <source>
        <strain evidence="6">Buetzberg</strain>
    </source>
</reference>
<dbReference type="PATRIC" id="fig|129848.4.peg.1935"/>
<dbReference type="NCBIfam" id="NF003162">
    <property type="entry name" value="PRK04140.1"/>
    <property type="match status" value="1"/>
</dbReference>
<dbReference type="SUPFAM" id="SSF47413">
    <property type="entry name" value="lambda repressor-like DNA-binding domains"/>
    <property type="match status" value="1"/>
</dbReference>
<dbReference type="SMART" id="SM00530">
    <property type="entry name" value="HTH_XRE"/>
    <property type="match status" value="1"/>
</dbReference>
<proteinExistence type="inferred from homology"/>
<evidence type="ECO:0000313" key="7">
    <source>
        <dbReference type="Proteomes" id="UP000094707"/>
    </source>
</evidence>
<dbReference type="KEGG" id="mcub:MCBB_1888"/>
<dbReference type="Pfam" id="PF01381">
    <property type="entry name" value="HTH_3"/>
    <property type="match status" value="1"/>
</dbReference>
<dbReference type="InterPro" id="IPR059051">
    <property type="entry name" value="MTH_967_PDDEXK"/>
</dbReference>
<evidence type="ECO:0000256" key="4">
    <source>
        <dbReference type="HAMAP-Rule" id="MF_00584"/>
    </source>
</evidence>
<dbReference type="GeneID" id="30412727"/>
<keyword evidence="2 4" id="KW-0238">DNA-binding</keyword>
<accession>A0A1D3L4A6</accession>
<dbReference type="Gene3D" id="1.10.260.40">
    <property type="entry name" value="lambda repressor-like DNA-binding domains"/>
    <property type="match status" value="1"/>
</dbReference>
<name>A0A1D3L4A6_9EURY</name>
<protein>
    <recommendedName>
        <fullName evidence="4">Putative HTH-type transcriptional regulatory protein MCBB_1888</fullName>
    </recommendedName>
</protein>
<dbReference type="GO" id="GO:0003677">
    <property type="term" value="F:DNA binding"/>
    <property type="evidence" value="ECO:0007669"/>
    <property type="project" value="UniProtKB-KW"/>
</dbReference>
<dbReference type="InterPro" id="IPR010982">
    <property type="entry name" value="Lambda_DNA-bd_dom_sf"/>
</dbReference>
<dbReference type="CDD" id="cd00093">
    <property type="entry name" value="HTH_XRE"/>
    <property type="match status" value="1"/>
</dbReference>